<dbReference type="AlphaFoldDB" id="A0A323UYR9"/>
<accession>A0A323UYR9</accession>
<evidence type="ECO:0000313" key="2">
    <source>
        <dbReference type="Proteomes" id="UP000248259"/>
    </source>
</evidence>
<proteinExistence type="predicted"/>
<dbReference type="Proteomes" id="UP000248259">
    <property type="component" value="Unassembled WGS sequence"/>
</dbReference>
<dbReference type="EMBL" id="QKOE01000005">
    <property type="protein sequence ID" value="PZA16810.1"/>
    <property type="molecule type" value="Genomic_DNA"/>
</dbReference>
<gene>
    <name evidence="1" type="ORF">DNK49_09130</name>
</gene>
<dbReference type="RefSeq" id="WP_110524036.1">
    <property type="nucleotide sequence ID" value="NZ_QKOE01000005.1"/>
</dbReference>
<comment type="caution">
    <text evidence="1">The sequence shown here is derived from an EMBL/GenBank/DDBJ whole genome shotgun (WGS) entry which is preliminary data.</text>
</comment>
<sequence length="101" mass="11025">MAAMPEFKNPIETVQALMAMQAETIGKSIELQKKSGEELMAFFQTEAQKAAKLKTPEEVVRFNVDANTALFKLLQAQGEAFSALATEVSQTAMSKLQSLAK</sequence>
<dbReference type="OrthoDB" id="6120763at2"/>
<evidence type="ECO:0008006" key="3">
    <source>
        <dbReference type="Google" id="ProtNLM"/>
    </source>
</evidence>
<reference evidence="1 2" key="1">
    <citation type="submission" date="2018-06" db="EMBL/GenBank/DDBJ databases">
        <title>Azoarcus communis strain SWub3 genome.</title>
        <authorList>
            <person name="Zorraquino Salvo V."/>
            <person name="Toubiana D."/>
            <person name="Blumwald E."/>
        </authorList>
    </citation>
    <scope>NUCLEOTIDE SEQUENCE [LARGE SCALE GENOMIC DNA]</scope>
    <source>
        <strain evidence="1 2">SWub3</strain>
    </source>
</reference>
<protein>
    <recommendedName>
        <fullName evidence="3">Phasin family protein</fullName>
    </recommendedName>
</protein>
<keyword evidence="2" id="KW-1185">Reference proteome</keyword>
<organism evidence="1 2">
    <name type="scientific">Parazoarcus communis SWub3 = DSM 12120</name>
    <dbReference type="NCBI Taxonomy" id="1121029"/>
    <lineage>
        <taxon>Bacteria</taxon>
        <taxon>Pseudomonadati</taxon>
        <taxon>Pseudomonadota</taxon>
        <taxon>Betaproteobacteria</taxon>
        <taxon>Rhodocyclales</taxon>
        <taxon>Zoogloeaceae</taxon>
        <taxon>Parazoarcus</taxon>
    </lineage>
</organism>
<name>A0A323UYR9_9RHOO</name>
<evidence type="ECO:0000313" key="1">
    <source>
        <dbReference type="EMBL" id="PZA16810.1"/>
    </source>
</evidence>